<gene>
    <name evidence="3" type="ORF">Naga_101282g1</name>
</gene>
<feature type="region of interest" description="Disordered" evidence="1">
    <location>
        <begin position="77"/>
        <end position="250"/>
    </location>
</feature>
<feature type="compositionally biased region" description="Polar residues" evidence="1">
    <location>
        <begin position="103"/>
        <end position="115"/>
    </location>
</feature>
<dbReference type="Proteomes" id="UP000019335">
    <property type="component" value="Chromosome 13"/>
</dbReference>
<feature type="compositionally biased region" description="Low complexity" evidence="1">
    <location>
        <begin position="138"/>
        <end position="148"/>
    </location>
</feature>
<evidence type="ECO:0000256" key="2">
    <source>
        <dbReference type="SAM" id="SignalP"/>
    </source>
</evidence>
<feature type="compositionally biased region" description="Low complexity" evidence="1">
    <location>
        <begin position="184"/>
        <end position="199"/>
    </location>
</feature>
<comment type="caution">
    <text evidence="3">The sequence shown here is derived from an EMBL/GenBank/DDBJ whole genome shotgun (WGS) entry which is preliminary data.</text>
</comment>
<feature type="compositionally biased region" description="Basic and acidic residues" evidence="1">
    <location>
        <begin position="226"/>
        <end position="241"/>
    </location>
</feature>
<evidence type="ECO:0000313" key="4">
    <source>
        <dbReference type="Proteomes" id="UP000019335"/>
    </source>
</evidence>
<protein>
    <submittedName>
        <fullName evidence="3">Uncharacterized protein</fullName>
    </submittedName>
</protein>
<reference evidence="3 4" key="1">
    <citation type="journal article" date="2014" name="Mol. Plant">
        <title>Chromosome Scale Genome Assembly and Transcriptome Profiling of Nannochloropsis gaditana in Nitrogen Depletion.</title>
        <authorList>
            <person name="Corteggiani Carpinelli E."/>
            <person name="Telatin A."/>
            <person name="Vitulo N."/>
            <person name="Forcato C."/>
            <person name="D'Angelo M."/>
            <person name="Schiavon R."/>
            <person name="Vezzi A."/>
            <person name="Giacometti G.M."/>
            <person name="Morosinotto T."/>
            <person name="Valle G."/>
        </authorList>
    </citation>
    <scope>NUCLEOTIDE SEQUENCE [LARGE SCALE GENOMIC DNA]</scope>
    <source>
        <strain evidence="3 4">B-31</strain>
    </source>
</reference>
<dbReference type="EMBL" id="AZIL01001115">
    <property type="protein sequence ID" value="EWM24784.1"/>
    <property type="molecule type" value="Genomic_DNA"/>
</dbReference>
<proteinExistence type="predicted"/>
<dbReference type="AlphaFoldDB" id="W7TWQ2"/>
<evidence type="ECO:0000256" key="1">
    <source>
        <dbReference type="SAM" id="MobiDB-lite"/>
    </source>
</evidence>
<feature type="compositionally biased region" description="Basic and acidic residues" evidence="1">
    <location>
        <begin position="77"/>
        <end position="92"/>
    </location>
</feature>
<sequence>MTGGVGGAVPSFLRLCIALSLSGVASDGVLIWADQGRLYKRGDQECVLWQTKKWRRIDSSHREGKHLSNQRVYEGLESRSCKRREVEEESTRRSPRGTPGKMKNNTQETAKQETAGSLFVTSPPPCYTPSSARHFMGNNPSTPSNSTNLGVDQGNSSHNTPRANPRSPSPRVNKAKDVEDALLVSHGSSSSSRNSSVGSIDKSNPSADVKGTIMEEKPIFATTTAEEVREKKPGWKRERTQGGDGGGRGR</sequence>
<feature type="chain" id="PRO_5004901217" evidence="2">
    <location>
        <begin position="27"/>
        <end position="250"/>
    </location>
</feature>
<keyword evidence="2" id="KW-0732">Signal</keyword>
<accession>W7TWQ2</accession>
<feature type="compositionally biased region" description="Polar residues" evidence="1">
    <location>
        <begin position="149"/>
        <end position="162"/>
    </location>
</feature>
<keyword evidence="4" id="KW-1185">Reference proteome</keyword>
<feature type="signal peptide" evidence="2">
    <location>
        <begin position="1"/>
        <end position="26"/>
    </location>
</feature>
<dbReference type="OrthoDB" id="3633556at2759"/>
<evidence type="ECO:0000313" key="3">
    <source>
        <dbReference type="EMBL" id="EWM24784.1"/>
    </source>
</evidence>
<name>W7TWQ2_9STRA</name>
<organism evidence="3 4">
    <name type="scientific">Nannochloropsis gaditana</name>
    <dbReference type="NCBI Taxonomy" id="72520"/>
    <lineage>
        <taxon>Eukaryota</taxon>
        <taxon>Sar</taxon>
        <taxon>Stramenopiles</taxon>
        <taxon>Ochrophyta</taxon>
        <taxon>Eustigmatophyceae</taxon>
        <taxon>Eustigmatales</taxon>
        <taxon>Monodopsidaceae</taxon>
        <taxon>Nannochloropsis</taxon>
    </lineage>
</organism>